<comment type="caution">
    <text evidence="1">The sequence shown here is derived from an EMBL/GenBank/DDBJ whole genome shotgun (WGS) entry which is preliminary data.</text>
</comment>
<sequence length="204" mass="23097">MYTIDVKLVGLATILFNTWTPEERESFQAGTSGQTVTEEERITIAAKKVYRNEGPNLILPEQNIIKMLLDSTKGAPKMKGASVYTRIKAMVFVEHHSGVFNATAFDDIYSRTGRQPPGPRGGPCIVRTPYLKEGWELRYRLNVFDKTFPPDILRAVHDYGGLYTGFCGWRPRYGRFNVADWVVDGYVTAKEDRQEKVKGKGGKR</sequence>
<dbReference type="AlphaFoldDB" id="A0A0F9DW19"/>
<evidence type="ECO:0000313" key="1">
    <source>
        <dbReference type="EMBL" id="KKL66068.1"/>
    </source>
</evidence>
<proteinExistence type="predicted"/>
<gene>
    <name evidence="1" type="ORF">LCGC14_2148710</name>
</gene>
<protein>
    <submittedName>
        <fullName evidence="1">Uncharacterized protein</fullName>
    </submittedName>
</protein>
<organism evidence="1">
    <name type="scientific">marine sediment metagenome</name>
    <dbReference type="NCBI Taxonomy" id="412755"/>
    <lineage>
        <taxon>unclassified sequences</taxon>
        <taxon>metagenomes</taxon>
        <taxon>ecological metagenomes</taxon>
    </lineage>
</organism>
<reference evidence="1" key="1">
    <citation type="journal article" date="2015" name="Nature">
        <title>Complex archaea that bridge the gap between prokaryotes and eukaryotes.</title>
        <authorList>
            <person name="Spang A."/>
            <person name="Saw J.H."/>
            <person name="Jorgensen S.L."/>
            <person name="Zaremba-Niedzwiedzka K."/>
            <person name="Martijn J."/>
            <person name="Lind A.E."/>
            <person name="van Eijk R."/>
            <person name="Schleper C."/>
            <person name="Guy L."/>
            <person name="Ettema T.J."/>
        </authorList>
    </citation>
    <scope>NUCLEOTIDE SEQUENCE</scope>
</reference>
<name>A0A0F9DW19_9ZZZZ</name>
<accession>A0A0F9DW19</accession>
<dbReference type="EMBL" id="LAZR01027323">
    <property type="protein sequence ID" value="KKL66068.1"/>
    <property type="molecule type" value="Genomic_DNA"/>
</dbReference>